<feature type="region of interest" description="Disordered" evidence="5">
    <location>
        <begin position="262"/>
        <end position="287"/>
    </location>
</feature>
<dbReference type="EMBL" id="JAGFMF010011662">
    <property type="protein sequence ID" value="KAG8516987.1"/>
    <property type="molecule type" value="Genomic_DNA"/>
</dbReference>
<dbReference type="InterPro" id="IPR050856">
    <property type="entry name" value="Biotin_carboxylase_complex"/>
</dbReference>
<feature type="region of interest" description="Disordered" evidence="5">
    <location>
        <begin position="587"/>
        <end position="619"/>
    </location>
</feature>
<dbReference type="Proteomes" id="UP000700334">
    <property type="component" value="Unassembled WGS sequence"/>
</dbReference>
<evidence type="ECO:0000256" key="5">
    <source>
        <dbReference type="SAM" id="MobiDB-lite"/>
    </source>
</evidence>
<dbReference type="Pfam" id="PF02786">
    <property type="entry name" value="CPSase_L_D2"/>
    <property type="match status" value="3"/>
</dbReference>
<dbReference type="Gene3D" id="3.30.470.20">
    <property type="entry name" value="ATP-grasp fold, B domain"/>
    <property type="match status" value="2"/>
</dbReference>
<evidence type="ECO:0000256" key="2">
    <source>
        <dbReference type="ARBA" id="ARBA00022741"/>
    </source>
</evidence>
<keyword evidence="2" id="KW-0547">Nucleotide-binding</keyword>
<dbReference type="Pfam" id="PF02785">
    <property type="entry name" value="Biotin_carb_C"/>
    <property type="match status" value="1"/>
</dbReference>
<evidence type="ECO:0000313" key="7">
    <source>
        <dbReference type="EMBL" id="KAG8516987.1"/>
    </source>
</evidence>
<feature type="non-terminal residue" evidence="7">
    <location>
        <position position="1"/>
    </location>
</feature>
<dbReference type="SUPFAM" id="SSF51246">
    <property type="entry name" value="Rudiment single hybrid motif"/>
    <property type="match status" value="1"/>
</dbReference>
<dbReference type="InterPro" id="IPR011764">
    <property type="entry name" value="Biotin_carboxylation_dom"/>
</dbReference>
<feature type="region of interest" description="Disordered" evidence="5">
    <location>
        <begin position="1"/>
        <end position="33"/>
    </location>
</feature>
<feature type="non-terminal residue" evidence="7">
    <location>
        <position position="937"/>
    </location>
</feature>
<keyword evidence="1" id="KW-0436">Ligase</keyword>
<evidence type="ECO:0000256" key="4">
    <source>
        <dbReference type="ARBA" id="ARBA00023267"/>
    </source>
</evidence>
<proteinExistence type="predicted"/>
<dbReference type="PROSITE" id="PS00867">
    <property type="entry name" value="CPSASE_2"/>
    <property type="match status" value="1"/>
</dbReference>
<sequence length="937" mass="102041">VGKPNCRRLAGPSPAVTRGVGAQASPRSVPKPRPCSAGLVQLWPQKPPGSSRFFFMMFTIYASTSAASSSHPSTPTEGFLTVAGLGLDAGASHKNMARKNRDWWLLALPPSPNCCLAAKQPPAFPQPFPRVVPGVNVTTLSVTSCETLGTTGSPSDLCRLQPWNRMRFLMASGWKGRIPGMSASPCCQFLRRWKADSCSSPDFRLRVCAVRQDARLFAGLMGYPVMIKASAGGGGKGMRIAWDDEETRDVERERQTGVRVAVGSPAPASPRVAARGRSLARAGDRGASPTVLDTGPFFSSSFLIKKSRWVFRLQVQFASNPPEEECLRGGAVLCVLEWRRRGARGRSAVASAGSGVTAMLFPQVLGDKHGNALWLNERECSVQRRNQKVVEEAPRGESWMDADLDFAGPSETKALVCFPAYSETRRAMGEQAVALAKAVQYSSAGTVEFLVDSKKNFYFLEMNTRLQLHNKKPTEYTTLQLNKSLQSKGHVNIGRVWRLLQRRLAEIRNHQLLQGRLRHSCHSAQQSLVSTSHPGAKWGVPGAWRAHINRVHFIIGFGGNFCSLAKQLVGESGEGPDTLTVLTARRRPRRQRGLSGSRVSASSCAWPQSRPRGRGPCPEMRRRRVAAARPCLSQPTTDGKVGVLPVHTIVTGSPPTAAPCRLGPQQCASGGRVLARARSSTACPRMHSAGEGCAGVGVPGSPSGQGPGHGQVTGSEESFMDNWFNVCRANNLPDPSAAFCYTALMRAYANLPACQDRHKQADIPINGWAVECRVYAEVKWMMSGGRLGLGADSWDPGVAKPRDSRAAVFEEAFLPQVRVDSGIQPGSDISIYYDPMISKLITYGSDRAEALRRMEDALDNYVIRGVTHNIALLREVIINSRFVKGDINTKFLADVYPEGFKGHRLTKSERNQLLAVASSLFVAFQLRAQHFQDQENS</sequence>
<comment type="caution">
    <text evidence="7">The sequence shown here is derived from an EMBL/GenBank/DDBJ whole genome shotgun (WGS) entry which is preliminary data.</text>
</comment>
<dbReference type="GO" id="GO:0004658">
    <property type="term" value="F:propionyl-CoA carboxylase activity"/>
    <property type="evidence" value="ECO:0007669"/>
    <property type="project" value="TreeGrafter"/>
</dbReference>
<dbReference type="InterPro" id="IPR005482">
    <property type="entry name" value="Biotin_COase_C"/>
</dbReference>
<feature type="compositionally biased region" description="Low complexity" evidence="5">
    <location>
        <begin position="262"/>
        <end position="277"/>
    </location>
</feature>
<dbReference type="AlphaFoldDB" id="A0A8J6ADR4"/>
<evidence type="ECO:0000313" key="8">
    <source>
        <dbReference type="Proteomes" id="UP000700334"/>
    </source>
</evidence>
<dbReference type="InterPro" id="IPR013815">
    <property type="entry name" value="ATP_grasp_subdomain_1"/>
</dbReference>
<reference evidence="7" key="1">
    <citation type="journal article" date="2021" name="Evol. Appl.">
        <title>The genome of the Pyrenean desman and the effects of bottlenecks and inbreeding on the genomic landscape of an endangered species.</title>
        <authorList>
            <person name="Escoda L."/>
            <person name="Castresana J."/>
        </authorList>
    </citation>
    <scope>NUCLEOTIDE SEQUENCE</scope>
    <source>
        <strain evidence="7">IBE-C5619</strain>
    </source>
</reference>
<dbReference type="SUPFAM" id="SSF56059">
    <property type="entry name" value="Glutathione synthetase ATP-binding domain-like"/>
    <property type="match status" value="2"/>
</dbReference>
<dbReference type="Gene3D" id="3.30.1490.20">
    <property type="entry name" value="ATP-grasp fold, A domain"/>
    <property type="match status" value="1"/>
</dbReference>
<dbReference type="GO" id="GO:0005739">
    <property type="term" value="C:mitochondrion"/>
    <property type="evidence" value="ECO:0007669"/>
    <property type="project" value="TreeGrafter"/>
</dbReference>
<dbReference type="SMART" id="SM00878">
    <property type="entry name" value="Biotin_carb_C"/>
    <property type="match status" value="1"/>
</dbReference>
<keyword evidence="4" id="KW-0092">Biotin</keyword>
<organism evidence="7 8">
    <name type="scientific">Galemys pyrenaicus</name>
    <name type="common">Iberian desman</name>
    <name type="synonym">Pyrenean desman</name>
    <dbReference type="NCBI Taxonomy" id="202257"/>
    <lineage>
        <taxon>Eukaryota</taxon>
        <taxon>Metazoa</taxon>
        <taxon>Chordata</taxon>
        <taxon>Craniata</taxon>
        <taxon>Vertebrata</taxon>
        <taxon>Euteleostomi</taxon>
        <taxon>Mammalia</taxon>
        <taxon>Eutheria</taxon>
        <taxon>Laurasiatheria</taxon>
        <taxon>Eulipotyphla</taxon>
        <taxon>Talpidae</taxon>
        <taxon>Galemys</taxon>
    </lineage>
</organism>
<evidence type="ECO:0000256" key="3">
    <source>
        <dbReference type="ARBA" id="ARBA00022840"/>
    </source>
</evidence>
<keyword evidence="3" id="KW-0067">ATP-binding</keyword>
<name>A0A8J6ADR4_GALPY</name>
<dbReference type="OrthoDB" id="196847at2759"/>
<dbReference type="PANTHER" id="PTHR18866">
    <property type="entry name" value="CARBOXYLASE:PYRUVATE/ACETYL-COA/PROPIONYL-COA CARBOXYLASE"/>
    <property type="match status" value="1"/>
</dbReference>
<gene>
    <name evidence="7" type="ORF">J0S82_015269</name>
</gene>
<feature type="domain" description="Biotin carboxylation" evidence="6">
    <location>
        <begin position="1"/>
        <end position="897"/>
    </location>
</feature>
<dbReference type="InterPro" id="IPR011054">
    <property type="entry name" value="Rudment_hybrid_motif"/>
</dbReference>
<keyword evidence="8" id="KW-1185">Reference proteome</keyword>
<dbReference type="PANTHER" id="PTHR18866:SF33">
    <property type="entry name" value="METHYLCROTONOYL-COA CARBOXYLASE SUBUNIT ALPHA, MITOCHONDRIAL-RELATED"/>
    <property type="match status" value="1"/>
</dbReference>
<dbReference type="PROSITE" id="PS50979">
    <property type="entry name" value="BC"/>
    <property type="match status" value="1"/>
</dbReference>
<accession>A0A8J6ADR4</accession>
<evidence type="ECO:0000259" key="6">
    <source>
        <dbReference type="PROSITE" id="PS50979"/>
    </source>
</evidence>
<evidence type="ECO:0000256" key="1">
    <source>
        <dbReference type="ARBA" id="ARBA00022598"/>
    </source>
</evidence>
<dbReference type="GO" id="GO:0005524">
    <property type="term" value="F:ATP binding"/>
    <property type="evidence" value="ECO:0007669"/>
    <property type="project" value="UniProtKB-KW"/>
</dbReference>
<dbReference type="PROSITE" id="PS00866">
    <property type="entry name" value="CPSASE_1"/>
    <property type="match status" value="1"/>
</dbReference>
<protein>
    <submittedName>
        <fullName evidence="7">Propionyl-CoA carboxylase alpha chain, mitochondrial</fullName>
    </submittedName>
</protein>
<dbReference type="InterPro" id="IPR005479">
    <property type="entry name" value="CPAse_ATP-bd"/>
</dbReference>